<evidence type="ECO:0000313" key="3">
    <source>
        <dbReference type="EMBL" id="CDO62778.1"/>
    </source>
</evidence>
<dbReference type="Pfam" id="PF02009">
    <property type="entry name" value="RIFIN"/>
    <property type="match status" value="1"/>
</dbReference>
<keyword evidence="2" id="KW-0732">Signal</keyword>
<feature type="transmembrane region" description="Helical" evidence="1">
    <location>
        <begin position="332"/>
        <end position="357"/>
    </location>
</feature>
<reference evidence="3" key="2">
    <citation type="submission" date="2014-05" db="EMBL/GenBank/DDBJ databases">
        <title>The genome sequences of chimpanzee malaria parasites reveal the path to human adaptation.</title>
        <authorList>
            <person name="Otto T.D."/>
            <person name="Rayner J.C."/>
            <person name="Boehme U."/>
            <person name="Pain A."/>
            <person name="Spottiswoode N."/>
            <person name="Sanders M."/>
            <person name="Quail M."/>
            <person name="Ollomo B."/>
            <person name="Renaud F."/>
            <person name="Thomas A.W."/>
            <person name="Prugnolle F."/>
            <person name="Conway D.J."/>
            <person name="Newbold C."/>
            <person name="Berriman M."/>
        </authorList>
    </citation>
    <scope>NUCLEOTIDE SEQUENCE [LARGE SCALE GENOMIC DNA]</scope>
    <source>
        <strain evidence="3">CDC</strain>
    </source>
</reference>
<organism evidence="3 4">
    <name type="scientific">Plasmodium reichenowi</name>
    <dbReference type="NCBI Taxonomy" id="5854"/>
    <lineage>
        <taxon>Eukaryota</taxon>
        <taxon>Sar</taxon>
        <taxon>Alveolata</taxon>
        <taxon>Apicomplexa</taxon>
        <taxon>Aconoidasida</taxon>
        <taxon>Haemosporida</taxon>
        <taxon>Plasmodiidae</taxon>
        <taxon>Plasmodium</taxon>
        <taxon>Plasmodium (Laverania)</taxon>
    </lineage>
</organism>
<dbReference type="PhylomeDB" id="A0A060RNV6"/>
<keyword evidence="4" id="KW-1185">Reference proteome</keyword>
<dbReference type="Proteomes" id="UP000027581">
    <property type="component" value="Unassembled WGS sequence"/>
</dbReference>
<name>A0A060RNV6_PLARE</name>
<feature type="signal peptide" evidence="2">
    <location>
        <begin position="1"/>
        <end position="19"/>
    </location>
</feature>
<feature type="chain" id="PRO_5001586194" evidence="2">
    <location>
        <begin position="20"/>
        <end position="377"/>
    </location>
</feature>
<keyword evidence="1" id="KW-0472">Membrane</keyword>
<evidence type="ECO:0000313" key="4">
    <source>
        <dbReference type="Proteomes" id="UP000027581"/>
    </source>
</evidence>
<keyword evidence="1" id="KW-0812">Transmembrane</keyword>
<protein>
    <submittedName>
        <fullName evidence="3">Rifin</fullName>
    </submittedName>
</protein>
<dbReference type="EMBL" id="HG810765">
    <property type="protein sequence ID" value="CDO62778.1"/>
    <property type="molecule type" value="Genomic_DNA"/>
</dbReference>
<dbReference type="VEuPathDB" id="PlasmoDB:PRCDC_0410800"/>
<sequence length="377" mass="41357">MKVHYINILLFALTLNILTHNKNEPSITQLHKQTNRSLCECELYAPANYDNDLEMKKMMEIFHKQTSERFKEYDERMQITRQKCKDKCDKEIQKIILKDKLEKELMDKFVTLDTDIQSDAIPTCVCEKSVADKMEKGCLKCGGVLGGGVAPTVGLLGTVAIGAWKNAAIAAATQAAIDKGLALGKIAGDIEGAAKVVAGLQSTFKVSTLGVQRLESFIDVTNYLEVSVISDEVYSYYSTTCVSSSFPFLPRLSGVSGAEKPICKSVMEQMLAVSKLQKGGVSPKVFIEGKVGNIVTQAKGAASVKAAQVAAAKTPALEAKNIAAVEATTTPYYTPIIVSIVAIVIIVLIMVIIYKILRYRRKKKMKKKLQYIKLLEE</sequence>
<dbReference type="VEuPathDB" id="PlasmoDB:PRG01_0022000"/>
<keyword evidence="1" id="KW-1133">Transmembrane helix</keyword>
<gene>
    <name evidence="3" type="ORF">PRCDC_0410800</name>
</gene>
<accession>A0A060RNV6</accession>
<evidence type="ECO:0000256" key="2">
    <source>
        <dbReference type="SAM" id="SignalP"/>
    </source>
</evidence>
<evidence type="ECO:0000256" key="1">
    <source>
        <dbReference type="SAM" id="Phobius"/>
    </source>
</evidence>
<reference evidence="3" key="1">
    <citation type="submission" date="2014-01" db="EMBL/GenBank/DDBJ databases">
        <authorList>
            <person name="Aslett M."/>
        </authorList>
    </citation>
    <scope>NUCLEOTIDE SEQUENCE</scope>
    <source>
        <strain evidence="3">CDC</strain>
    </source>
</reference>
<proteinExistence type="predicted"/>
<dbReference type="InterPro" id="IPR006373">
    <property type="entry name" value="VSA_Rifin"/>
</dbReference>
<dbReference type="NCBIfam" id="TIGR01477">
    <property type="entry name" value="RIFIN"/>
    <property type="match status" value="1"/>
</dbReference>
<dbReference type="AlphaFoldDB" id="A0A060RNV6"/>